<keyword evidence="2" id="KW-1185">Reference proteome</keyword>
<organism evidence="1 2">
    <name type="scientific">Pelistega ratti</name>
    <dbReference type="NCBI Taxonomy" id="2652177"/>
    <lineage>
        <taxon>Bacteria</taxon>
        <taxon>Pseudomonadati</taxon>
        <taxon>Pseudomonadota</taxon>
        <taxon>Betaproteobacteria</taxon>
        <taxon>Burkholderiales</taxon>
        <taxon>Alcaligenaceae</taxon>
        <taxon>Pelistega</taxon>
    </lineage>
</organism>
<evidence type="ECO:0000313" key="1">
    <source>
        <dbReference type="EMBL" id="NEN75205.1"/>
    </source>
</evidence>
<protein>
    <submittedName>
        <fullName evidence="1">Uncharacterized protein</fullName>
    </submittedName>
</protein>
<sequence length="255" mass="29853">MPILIIFLLLWGKVLMANTLITSATDTDRYGQKHYISVHNGDMQNIGYNPSDTATLLRQQGEQLLQQLSLSHTVLWQENTVFGLPTAVWLFDEKSGFDRLLRFFEKGKHPFTQINILPQQLYLQADMKNAQAILWIKRHHQQAYSGSLSLFSNRKMKPIMMPLLWLPDQAVVLLDIEQQKPEVIHQWIYTLPFSVEEANHFMQEQLQQHQWEQVISSDSPLSTWQKSQEQLMYYIVQVNDTTSLYLVKKRISTNH</sequence>
<dbReference type="RefSeq" id="WP_163763920.1">
    <property type="nucleotide sequence ID" value="NZ_JAAGYR010000003.1"/>
</dbReference>
<gene>
    <name evidence="1" type="ORF">F9B74_02535</name>
</gene>
<comment type="caution">
    <text evidence="1">The sequence shown here is derived from an EMBL/GenBank/DDBJ whole genome shotgun (WGS) entry which is preliminary data.</text>
</comment>
<name>A0A6L9Y4S8_9BURK</name>
<dbReference type="EMBL" id="JAAGYR010000003">
    <property type="protein sequence ID" value="NEN75205.1"/>
    <property type="molecule type" value="Genomic_DNA"/>
</dbReference>
<evidence type="ECO:0000313" key="2">
    <source>
        <dbReference type="Proteomes" id="UP000477651"/>
    </source>
</evidence>
<dbReference type="AlphaFoldDB" id="A0A6L9Y4S8"/>
<dbReference type="Proteomes" id="UP000477651">
    <property type="component" value="Unassembled WGS sequence"/>
</dbReference>
<reference evidence="1 2" key="1">
    <citation type="submission" date="2020-02" db="EMBL/GenBank/DDBJ databases">
        <title>Pelistega sp. NLN82 were isolated from wild rodents of the Hainan Island.</title>
        <authorList>
            <person name="Niu N."/>
            <person name="Zhou J."/>
        </authorList>
    </citation>
    <scope>NUCLEOTIDE SEQUENCE [LARGE SCALE GENOMIC DNA]</scope>
    <source>
        <strain evidence="1 2">NLN82</strain>
    </source>
</reference>
<proteinExistence type="predicted"/>
<accession>A0A6L9Y4S8</accession>